<name>M6D2E9_9LEPT</name>
<sequence length="60" mass="7294">MYLVKKFNRVESTPPVRIMDSKNDSRVLQEVIQQIHNDRTKILFDTYVLDFRSSERLIFY</sequence>
<organism evidence="1 2">
    <name type="scientific">Leptospira alstonii serovar Sichuan str. 79601</name>
    <dbReference type="NCBI Taxonomy" id="1218565"/>
    <lineage>
        <taxon>Bacteria</taxon>
        <taxon>Pseudomonadati</taxon>
        <taxon>Spirochaetota</taxon>
        <taxon>Spirochaetia</taxon>
        <taxon>Leptospirales</taxon>
        <taxon>Leptospiraceae</taxon>
        <taxon>Leptospira</taxon>
    </lineage>
</organism>
<gene>
    <name evidence="1" type="ORF">LEP1GSC194_0920</name>
</gene>
<proteinExistence type="predicted"/>
<comment type="caution">
    <text evidence="1">The sequence shown here is derived from an EMBL/GenBank/DDBJ whole genome shotgun (WGS) entry which is preliminary data.</text>
</comment>
<evidence type="ECO:0000313" key="2">
    <source>
        <dbReference type="Proteomes" id="UP000011988"/>
    </source>
</evidence>
<accession>M6D2E9</accession>
<dbReference type="PATRIC" id="fig|1218565.3.peg.66"/>
<dbReference type="Proteomes" id="UP000011988">
    <property type="component" value="Unassembled WGS sequence"/>
</dbReference>
<dbReference type="AlphaFoldDB" id="M6D2E9"/>
<protein>
    <submittedName>
        <fullName evidence="1">Uncharacterized protein</fullName>
    </submittedName>
</protein>
<evidence type="ECO:0000313" key="1">
    <source>
        <dbReference type="EMBL" id="EMJ98317.1"/>
    </source>
</evidence>
<reference evidence="1 2" key="1">
    <citation type="submission" date="2013-01" db="EMBL/GenBank/DDBJ databases">
        <authorList>
            <person name="Harkins D.M."/>
            <person name="Durkin A.S."/>
            <person name="Brinkac L.M."/>
            <person name="Haft D.H."/>
            <person name="Selengut J.D."/>
            <person name="Sanka R."/>
            <person name="DePew J."/>
            <person name="Purushe J."/>
            <person name="Galloway R.L."/>
            <person name="Vinetz J.M."/>
            <person name="Sutton G.G."/>
            <person name="Nierman W.C."/>
            <person name="Fouts D.E."/>
        </authorList>
    </citation>
    <scope>NUCLEOTIDE SEQUENCE [LARGE SCALE GENOMIC DNA]</scope>
    <source>
        <strain evidence="1 2">79601</strain>
    </source>
</reference>
<dbReference type="EMBL" id="ANIK01000002">
    <property type="protein sequence ID" value="EMJ98317.1"/>
    <property type="molecule type" value="Genomic_DNA"/>
</dbReference>